<accession>A0ABT2CXY3</accession>
<comment type="caution">
    <text evidence="2">The sequence shown here is derived from an EMBL/GenBank/DDBJ whole genome shotgun (WGS) entry which is preliminary data.</text>
</comment>
<dbReference type="RefSeq" id="WP_258811244.1">
    <property type="nucleotide sequence ID" value="NZ_JANUGU010000002.1"/>
</dbReference>
<keyword evidence="3" id="KW-1185">Reference proteome</keyword>
<protein>
    <recommendedName>
        <fullName evidence="4">Secreted protein</fullName>
    </recommendedName>
</protein>
<gene>
    <name evidence="2" type="ORF">NX778_08260</name>
</gene>
<name>A0ABT2CXY3_9BURK</name>
<evidence type="ECO:0000313" key="2">
    <source>
        <dbReference type="EMBL" id="MCS0658055.1"/>
    </source>
</evidence>
<feature type="signal peptide" evidence="1">
    <location>
        <begin position="1"/>
        <end position="17"/>
    </location>
</feature>
<evidence type="ECO:0000313" key="3">
    <source>
        <dbReference type="Proteomes" id="UP001204621"/>
    </source>
</evidence>
<dbReference type="EMBL" id="JANUGU010000002">
    <property type="protein sequence ID" value="MCS0658055.1"/>
    <property type="molecule type" value="Genomic_DNA"/>
</dbReference>
<organism evidence="2 3">
    <name type="scientific">Massilia terrae</name>
    <dbReference type="NCBI Taxonomy" id="1811224"/>
    <lineage>
        <taxon>Bacteria</taxon>
        <taxon>Pseudomonadati</taxon>
        <taxon>Pseudomonadota</taxon>
        <taxon>Betaproteobacteria</taxon>
        <taxon>Burkholderiales</taxon>
        <taxon>Oxalobacteraceae</taxon>
        <taxon>Telluria group</taxon>
        <taxon>Massilia</taxon>
    </lineage>
</organism>
<evidence type="ECO:0000256" key="1">
    <source>
        <dbReference type="SAM" id="SignalP"/>
    </source>
</evidence>
<evidence type="ECO:0008006" key="4">
    <source>
        <dbReference type="Google" id="ProtNLM"/>
    </source>
</evidence>
<feature type="chain" id="PRO_5047018604" description="Secreted protein" evidence="1">
    <location>
        <begin position="18"/>
        <end position="245"/>
    </location>
</feature>
<dbReference type="Proteomes" id="UP001204621">
    <property type="component" value="Unassembled WGS sequence"/>
</dbReference>
<sequence>MKYAALLAFLFANAACANGLDDMRNALGSLQGQGALRGTFDARQSKQEVDKDKAPETANASAIVEDDGGNLTIRWDRSTLKRAAEEADPPNNGKPRQMLSTVLGTSSALRIGSAVNYAPALLRALEGAKLKSERADTFQGKPTRLLELALVERNPDDEHVSMKESAHIAKVWLGADNVPLAASITHKRKAKVLVFLSFEQQSKEDFSFSVAANRLVVLKRDEQGTAKGLGSDGQYHNTYSFTPKA</sequence>
<reference evidence="2 3" key="1">
    <citation type="submission" date="2022-08" db="EMBL/GenBank/DDBJ databases">
        <title>Reclassification of Massilia species as members of the genera Telluria, Duganella, Pseudoduganella, Mokoshia gen. nov. and Zemynaea gen. nov. using orthogonal and non-orthogonal genome-based approaches.</title>
        <authorList>
            <person name="Bowman J.P."/>
        </authorList>
    </citation>
    <scope>NUCLEOTIDE SEQUENCE [LARGE SCALE GENOMIC DNA]</scope>
    <source>
        <strain evidence="2 3">JCM 31606</strain>
    </source>
</reference>
<keyword evidence="1" id="KW-0732">Signal</keyword>
<proteinExistence type="predicted"/>